<accession>A0A4S4EP95</accession>
<dbReference type="AlphaFoldDB" id="A0A4S4EP95"/>
<evidence type="ECO:0000313" key="5">
    <source>
        <dbReference type="Proteomes" id="UP000306102"/>
    </source>
</evidence>
<keyword evidence="5" id="KW-1185">Reference proteome</keyword>
<keyword evidence="1" id="KW-0175">Coiled coil</keyword>
<dbReference type="Proteomes" id="UP000306102">
    <property type="component" value="Unassembled WGS sequence"/>
</dbReference>
<comment type="caution">
    <text evidence="4">The sequence shown here is derived from an EMBL/GenBank/DDBJ whole genome shotgun (WGS) entry which is preliminary data.</text>
</comment>
<dbReference type="Pfam" id="PF26581">
    <property type="entry name" value="WIT1_2_N"/>
    <property type="match status" value="1"/>
</dbReference>
<dbReference type="SUPFAM" id="SSF57997">
    <property type="entry name" value="Tropomyosin"/>
    <property type="match status" value="1"/>
</dbReference>
<keyword evidence="2" id="KW-0472">Membrane</keyword>
<dbReference type="EMBL" id="SDRB02002981">
    <property type="protein sequence ID" value="THG18548.1"/>
    <property type="molecule type" value="Genomic_DNA"/>
</dbReference>
<gene>
    <name evidence="4" type="ORF">TEA_028862</name>
</gene>
<dbReference type="InterPro" id="IPR039976">
    <property type="entry name" value="WIT1/WIT2"/>
</dbReference>
<sequence length="704" mass="79504">MDDEYVAQHDPELREIYTPEGVTFDSKDVGEIGSAMEVLTGVDLDLAYSSEKLVNLDKLLMHVMASENDLEAMALDNNNSSIILIEKAFVFDFLSGFLDSEVRELDNFMAALQAVIVDARQKLSVFGHLTELFFVMEDKLHDSEELLKQSREQVLEISMQSAKLQRTLSAFKHNDWKYDRGTGLSENGEVVASMNEKPKMQMVEQKRHILRMLEKSLGRELVLEKKLSEFKQNEEDLKLKLRLTEQVSFCMEEAAEVVWGRFLEAENASEVLMGISKELVGQLQILQFSLNGLMQREDEAKWKLLDCMEQLKRGETALKTFETRNAELITDNSQVCALREKVKSLEDQLKESNSQLKNANDANEVKEEQLREMENIIDTQKENVYIAESRVESGEAKITQLTEANMELNEELSFLKNTNDSNTKKMSLVEKQSRELEIQLQHARASSEASQEQQNMLYSAIWDMETLIEELKSKVSKAEIKTENAEEQCIILSKTNLELNKEITFLRTKIESLETCLDEANDAKAASAKDVNVKTKLIMDMVMQLAMERERIHKQLSSLAEANKILAAKLQKQERITSASMHEHGGTHDKVFISSTHGPTNATCGEASEAAVGESSNCRIFEAGAEDESSKEAPVCEIDEVGSSVSTNSATNVVQKLDLEREVEAMEPNGPNQMYVSMAIIVLLLSLLASYLFHKNSILFNVET</sequence>
<dbReference type="PANTHER" id="PTHR35705">
    <property type="entry name" value="WPP DOMAIN-INTERACTING TAIL-ANCHORED PROTEIN 1"/>
    <property type="match status" value="1"/>
</dbReference>
<proteinExistence type="predicted"/>
<organism evidence="4 5">
    <name type="scientific">Camellia sinensis var. sinensis</name>
    <name type="common">China tea</name>
    <dbReference type="NCBI Taxonomy" id="542762"/>
    <lineage>
        <taxon>Eukaryota</taxon>
        <taxon>Viridiplantae</taxon>
        <taxon>Streptophyta</taxon>
        <taxon>Embryophyta</taxon>
        <taxon>Tracheophyta</taxon>
        <taxon>Spermatophyta</taxon>
        <taxon>Magnoliopsida</taxon>
        <taxon>eudicotyledons</taxon>
        <taxon>Gunneridae</taxon>
        <taxon>Pentapetalae</taxon>
        <taxon>asterids</taxon>
        <taxon>Ericales</taxon>
        <taxon>Theaceae</taxon>
        <taxon>Camellia</taxon>
    </lineage>
</organism>
<evidence type="ECO:0000256" key="1">
    <source>
        <dbReference type="SAM" id="Coils"/>
    </source>
</evidence>
<evidence type="ECO:0000256" key="2">
    <source>
        <dbReference type="SAM" id="Phobius"/>
    </source>
</evidence>
<feature type="transmembrane region" description="Helical" evidence="2">
    <location>
        <begin position="674"/>
        <end position="693"/>
    </location>
</feature>
<evidence type="ECO:0000313" key="4">
    <source>
        <dbReference type="EMBL" id="THG18548.1"/>
    </source>
</evidence>
<protein>
    <recommendedName>
        <fullName evidence="3">WIT1/2 N-terminal helical bundle domain-containing protein</fullName>
    </recommendedName>
</protein>
<dbReference type="InterPro" id="IPR058610">
    <property type="entry name" value="WIT1_2_N"/>
</dbReference>
<feature type="domain" description="WIT1/2 N-terminal helical bundle" evidence="3">
    <location>
        <begin position="33"/>
        <end position="171"/>
    </location>
</feature>
<evidence type="ECO:0000259" key="3">
    <source>
        <dbReference type="Pfam" id="PF26581"/>
    </source>
</evidence>
<name>A0A4S4EP95_CAMSN</name>
<keyword evidence="2" id="KW-0812">Transmembrane</keyword>
<feature type="coiled-coil region" evidence="1">
    <location>
        <begin position="339"/>
        <end position="523"/>
    </location>
</feature>
<dbReference type="PANTHER" id="PTHR35705:SF2">
    <property type="entry name" value="WPP DOMAIN-INTERACTING TAIL-ANCHORED PROTEIN 2"/>
    <property type="match status" value="1"/>
</dbReference>
<reference evidence="4 5" key="1">
    <citation type="journal article" date="2018" name="Proc. Natl. Acad. Sci. U.S.A.">
        <title>Draft genome sequence of Camellia sinensis var. sinensis provides insights into the evolution of the tea genome and tea quality.</title>
        <authorList>
            <person name="Wei C."/>
            <person name="Yang H."/>
            <person name="Wang S."/>
            <person name="Zhao J."/>
            <person name="Liu C."/>
            <person name="Gao L."/>
            <person name="Xia E."/>
            <person name="Lu Y."/>
            <person name="Tai Y."/>
            <person name="She G."/>
            <person name="Sun J."/>
            <person name="Cao H."/>
            <person name="Tong W."/>
            <person name="Gao Q."/>
            <person name="Li Y."/>
            <person name="Deng W."/>
            <person name="Jiang X."/>
            <person name="Wang W."/>
            <person name="Chen Q."/>
            <person name="Zhang S."/>
            <person name="Li H."/>
            <person name="Wu J."/>
            <person name="Wang P."/>
            <person name="Li P."/>
            <person name="Shi C."/>
            <person name="Zheng F."/>
            <person name="Jian J."/>
            <person name="Huang B."/>
            <person name="Shan D."/>
            <person name="Shi M."/>
            <person name="Fang C."/>
            <person name="Yue Y."/>
            <person name="Li F."/>
            <person name="Li D."/>
            <person name="Wei S."/>
            <person name="Han B."/>
            <person name="Jiang C."/>
            <person name="Yin Y."/>
            <person name="Xia T."/>
            <person name="Zhang Z."/>
            <person name="Bennetzen J.L."/>
            <person name="Zhao S."/>
            <person name="Wan X."/>
        </authorList>
    </citation>
    <scope>NUCLEOTIDE SEQUENCE [LARGE SCALE GENOMIC DNA]</scope>
    <source>
        <strain evidence="5">cv. Shuchazao</strain>
        <tissue evidence="4">Leaf</tissue>
    </source>
</reference>
<dbReference type="STRING" id="542762.A0A4S4EP95"/>
<keyword evidence="2" id="KW-1133">Transmembrane helix</keyword>